<evidence type="ECO:0000256" key="2">
    <source>
        <dbReference type="ARBA" id="ARBA00022741"/>
    </source>
</evidence>
<dbReference type="SUPFAM" id="SSF56112">
    <property type="entry name" value="Protein kinase-like (PK-like)"/>
    <property type="match status" value="1"/>
</dbReference>
<evidence type="ECO:0000313" key="8">
    <source>
        <dbReference type="Proteomes" id="UP000515152"/>
    </source>
</evidence>
<feature type="domain" description="Protein kinase" evidence="7">
    <location>
        <begin position="17"/>
        <end position="285"/>
    </location>
</feature>
<dbReference type="PANTHER" id="PTHR44329">
    <property type="entry name" value="SERINE/THREONINE-PROTEIN KINASE TNNI3K-RELATED"/>
    <property type="match status" value="1"/>
</dbReference>
<reference evidence="9" key="1">
    <citation type="submission" date="2025-08" db="UniProtKB">
        <authorList>
            <consortium name="RefSeq"/>
        </authorList>
    </citation>
    <scope>IDENTIFICATION</scope>
</reference>
<dbReference type="PROSITE" id="PS50011">
    <property type="entry name" value="PROTEIN_KINASE_DOM"/>
    <property type="match status" value="1"/>
</dbReference>
<organism evidence="8 9">
    <name type="scientific">Clupea harengus</name>
    <name type="common">Atlantic herring</name>
    <dbReference type="NCBI Taxonomy" id="7950"/>
    <lineage>
        <taxon>Eukaryota</taxon>
        <taxon>Metazoa</taxon>
        <taxon>Chordata</taxon>
        <taxon>Craniata</taxon>
        <taxon>Vertebrata</taxon>
        <taxon>Euteleostomi</taxon>
        <taxon>Actinopterygii</taxon>
        <taxon>Neopterygii</taxon>
        <taxon>Teleostei</taxon>
        <taxon>Clupei</taxon>
        <taxon>Clupeiformes</taxon>
        <taxon>Clupeoidei</taxon>
        <taxon>Clupeidae</taxon>
        <taxon>Clupea</taxon>
    </lineage>
</organism>
<dbReference type="CTD" id="11035"/>
<dbReference type="KEGG" id="char:105912877"/>
<keyword evidence="8" id="KW-1185">Reference proteome</keyword>
<dbReference type="Pfam" id="PF07714">
    <property type="entry name" value="PK_Tyr_Ser-Thr"/>
    <property type="match status" value="1"/>
</dbReference>
<accession>A0A6P8GPG8</accession>
<evidence type="ECO:0000256" key="3">
    <source>
        <dbReference type="ARBA" id="ARBA00022840"/>
    </source>
</evidence>
<dbReference type="SMART" id="SM00220">
    <property type="entry name" value="S_TKc"/>
    <property type="match status" value="1"/>
</dbReference>
<dbReference type="PROSITE" id="PS00108">
    <property type="entry name" value="PROTEIN_KINASE_ST"/>
    <property type="match status" value="1"/>
</dbReference>
<dbReference type="RefSeq" id="XP_031440643.1">
    <property type="nucleotide sequence ID" value="XM_031584783.2"/>
</dbReference>
<comment type="similarity">
    <text evidence="5">Belongs to the protein kinase superfamily.</text>
</comment>
<dbReference type="GO" id="GO:0005524">
    <property type="term" value="F:ATP binding"/>
    <property type="evidence" value="ECO:0007669"/>
    <property type="project" value="UniProtKB-UniRule"/>
</dbReference>
<proteinExistence type="inferred from homology"/>
<evidence type="ECO:0000259" key="7">
    <source>
        <dbReference type="PROSITE" id="PS50011"/>
    </source>
</evidence>
<feature type="region of interest" description="Disordered" evidence="6">
    <location>
        <begin position="448"/>
        <end position="485"/>
    </location>
</feature>
<dbReference type="Gene3D" id="1.10.510.10">
    <property type="entry name" value="Transferase(Phosphotransferase) domain 1"/>
    <property type="match status" value="1"/>
</dbReference>
<evidence type="ECO:0000256" key="5">
    <source>
        <dbReference type="RuleBase" id="RU000304"/>
    </source>
</evidence>
<sequence length="485" mass="53422">MEGSTCQMPGLIGDASLESWEVIGSGGFGQIHRAKHVRWGWDVAVKVLHYSDGSGTSLLTEADMMRQGSNPYVLRILGVYQGCPPGTGPSTQLGLVMEFMERGSLAGLQEALCGPPPWPLAFRLAHQVALGMNFLHCMCPPLLHLDLKPSNVLLDSDLNVRLTDFGLAKLALTVSKRSREMDGETGGTISYMPPEAFNLSYKPTCASDVYSYGILLWSIFTGREPYPHALSTLVRFRIPLGDRPDLQPLVLEGVEGLAEIAELMEKCWMTDLAQRPSFEKCHPVTKGLFDLHRRGISEAVFNVQKKLDSDSGSAASLRNSHCETTMAFPPSPVHACMQGVVCGEKEPHQETGSTQISQVKHKPEDSVKRHPHKPITAVPQRHRASSWLTSSNHKSEHAVTPTPPPLHPSYQRQYSTPVSTQGHVNMKMVDLSYVQIGNNNHMHVNMAPKRQRHRNPTAPSRVNLPVSRADPYKPEGASGSQPHHK</sequence>
<evidence type="ECO:0000256" key="4">
    <source>
        <dbReference type="PROSITE-ProRule" id="PRU10141"/>
    </source>
</evidence>
<dbReference type="OrthoDB" id="4062651at2759"/>
<dbReference type="GeneID" id="105912877"/>
<evidence type="ECO:0000256" key="6">
    <source>
        <dbReference type="SAM" id="MobiDB-lite"/>
    </source>
</evidence>
<keyword evidence="2 4" id="KW-0547">Nucleotide-binding</keyword>
<keyword evidence="9" id="KW-0675">Receptor</keyword>
<keyword evidence="1 5" id="KW-0723">Serine/threonine-protein kinase</keyword>
<name>A0A6P8GPG8_CLUHA</name>
<dbReference type="InterPro" id="IPR051681">
    <property type="entry name" value="Ser/Thr_Kinases-Pseudokinases"/>
</dbReference>
<evidence type="ECO:0000256" key="1">
    <source>
        <dbReference type="ARBA" id="ARBA00022527"/>
    </source>
</evidence>
<keyword evidence="9" id="KW-0418">Kinase</keyword>
<protein>
    <submittedName>
        <fullName evidence="9">Receptor-interacting serine/threonine-protein kinase 3 isoform X1</fullName>
    </submittedName>
</protein>
<dbReference type="Proteomes" id="UP000515152">
    <property type="component" value="Chromosome 18"/>
</dbReference>
<feature type="binding site" evidence="4">
    <location>
        <position position="46"/>
    </location>
    <ligand>
        <name>ATP</name>
        <dbReference type="ChEBI" id="CHEBI:30616"/>
    </ligand>
</feature>
<dbReference type="AlphaFoldDB" id="A0A6P8GPG8"/>
<dbReference type="InterPro" id="IPR017441">
    <property type="entry name" value="Protein_kinase_ATP_BS"/>
</dbReference>
<dbReference type="InterPro" id="IPR000719">
    <property type="entry name" value="Prot_kinase_dom"/>
</dbReference>
<dbReference type="InterPro" id="IPR001245">
    <property type="entry name" value="Ser-Thr/Tyr_kinase_cat_dom"/>
</dbReference>
<evidence type="ECO:0000313" key="9">
    <source>
        <dbReference type="RefSeq" id="XP_031440643.1"/>
    </source>
</evidence>
<keyword evidence="3 4" id="KW-0067">ATP-binding</keyword>
<gene>
    <name evidence="9" type="primary">ripk3</name>
</gene>
<dbReference type="InterPro" id="IPR011009">
    <property type="entry name" value="Kinase-like_dom_sf"/>
</dbReference>
<dbReference type="GO" id="GO:0004706">
    <property type="term" value="F:JUN kinase kinase kinase activity"/>
    <property type="evidence" value="ECO:0007669"/>
    <property type="project" value="TreeGrafter"/>
</dbReference>
<dbReference type="PROSITE" id="PS00107">
    <property type="entry name" value="PROTEIN_KINASE_ATP"/>
    <property type="match status" value="1"/>
</dbReference>
<keyword evidence="9" id="KW-0808">Transferase</keyword>
<dbReference type="InterPro" id="IPR008271">
    <property type="entry name" value="Ser/Thr_kinase_AS"/>
</dbReference>
<dbReference type="PANTHER" id="PTHR44329:SF297">
    <property type="entry name" value="RECEPTOR-INTERACTING SERINE_THREONINE-PROTEIN KINASE 3"/>
    <property type="match status" value="1"/>
</dbReference>
<feature type="region of interest" description="Disordered" evidence="6">
    <location>
        <begin position="347"/>
        <end position="414"/>
    </location>
</feature>